<dbReference type="AlphaFoldDB" id="A0A2C6MC46"/>
<dbReference type="SUPFAM" id="SSF56281">
    <property type="entry name" value="Metallo-hydrolase/oxidoreductase"/>
    <property type="match status" value="1"/>
</dbReference>
<organism evidence="13 14">
    <name type="scientific">Desulforamulus profundi</name>
    <dbReference type="NCBI Taxonomy" id="1383067"/>
    <lineage>
        <taxon>Bacteria</taxon>
        <taxon>Bacillati</taxon>
        <taxon>Bacillota</taxon>
        <taxon>Clostridia</taxon>
        <taxon>Eubacteriales</taxon>
        <taxon>Peptococcaceae</taxon>
        <taxon>Desulforamulus</taxon>
    </lineage>
</organism>
<comment type="catalytic activity">
    <reaction evidence="1">
        <text>a beta-lactam + H2O = a substituted beta-amino acid</text>
        <dbReference type="Rhea" id="RHEA:20401"/>
        <dbReference type="ChEBI" id="CHEBI:15377"/>
        <dbReference type="ChEBI" id="CHEBI:35627"/>
        <dbReference type="ChEBI" id="CHEBI:140347"/>
        <dbReference type="EC" id="3.5.2.6"/>
    </reaction>
</comment>
<reference evidence="13 14" key="1">
    <citation type="submission" date="2013-09" db="EMBL/GenBank/DDBJ databases">
        <title>Biodegradation of hydrocarbons in the deep terrestrial subsurface : characterization of a microbial consortium composed of two Desulfotomaculum species originating from a deep geological formation.</title>
        <authorList>
            <person name="Aullo T."/>
            <person name="Berlendis S."/>
            <person name="Lascourreges J.-F."/>
            <person name="Dessort D."/>
            <person name="Saint-Laurent S."/>
            <person name="Schraauwers B."/>
            <person name="Mas J."/>
            <person name="Magot M."/>
            <person name="Ranchou-Peyruse A."/>
        </authorList>
    </citation>
    <scope>NUCLEOTIDE SEQUENCE [LARGE SCALE GENOMIC DNA]</scope>
    <source>
        <strain evidence="13 14">Bs107</strain>
    </source>
</reference>
<keyword evidence="10" id="KW-0862">Zinc</keyword>
<dbReference type="GO" id="GO:0008800">
    <property type="term" value="F:beta-lactamase activity"/>
    <property type="evidence" value="ECO:0007669"/>
    <property type="project" value="UniProtKB-EC"/>
</dbReference>
<comment type="similarity">
    <text evidence="4">Belongs to the metallo-beta-lactamase superfamily. Class-B beta-lactamase family.</text>
</comment>
<dbReference type="OrthoDB" id="9815874at2"/>
<dbReference type="PANTHER" id="PTHR42951:SF14">
    <property type="entry name" value="METALLO-BETA-LACTAMASE SUPERFAMILY PROTEIN"/>
    <property type="match status" value="1"/>
</dbReference>
<dbReference type="EC" id="3.5.2.6" evidence="5"/>
<evidence type="ECO:0000256" key="10">
    <source>
        <dbReference type="ARBA" id="ARBA00022833"/>
    </source>
</evidence>
<dbReference type="RefSeq" id="WP_099084037.1">
    <property type="nucleotide sequence ID" value="NZ_AWQQ01000118.1"/>
</dbReference>
<evidence type="ECO:0000256" key="1">
    <source>
        <dbReference type="ARBA" id="ARBA00001526"/>
    </source>
</evidence>
<evidence type="ECO:0000256" key="9">
    <source>
        <dbReference type="ARBA" id="ARBA00022801"/>
    </source>
</evidence>
<evidence type="ECO:0000256" key="11">
    <source>
        <dbReference type="ARBA" id="ARBA00023251"/>
    </source>
</evidence>
<evidence type="ECO:0000259" key="12">
    <source>
        <dbReference type="SMART" id="SM00849"/>
    </source>
</evidence>
<gene>
    <name evidence="13" type="ORF">P378_18755</name>
</gene>
<dbReference type="GO" id="GO:0042597">
    <property type="term" value="C:periplasmic space"/>
    <property type="evidence" value="ECO:0007669"/>
    <property type="project" value="UniProtKB-SubCell"/>
</dbReference>
<dbReference type="Pfam" id="PF00753">
    <property type="entry name" value="Lactamase_B"/>
    <property type="match status" value="1"/>
</dbReference>
<evidence type="ECO:0000256" key="6">
    <source>
        <dbReference type="ARBA" id="ARBA00022723"/>
    </source>
</evidence>
<dbReference type="PANTHER" id="PTHR42951">
    <property type="entry name" value="METALLO-BETA-LACTAMASE DOMAIN-CONTAINING"/>
    <property type="match status" value="1"/>
</dbReference>
<dbReference type="SMART" id="SM00849">
    <property type="entry name" value="Lactamase_B"/>
    <property type="match status" value="1"/>
</dbReference>
<dbReference type="PROSITE" id="PS00743">
    <property type="entry name" value="BETA_LACTAMASE_B_1"/>
    <property type="match status" value="1"/>
</dbReference>
<comment type="caution">
    <text evidence="13">The sequence shown here is derived from an EMBL/GenBank/DDBJ whole genome shotgun (WGS) entry which is preliminary data.</text>
</comment>
<evidence type="ECO:0000313" key="14">
    <source>
        <dbReference type="Proteomes" id="UP000222564"/>
    </source>
</evidence>
<keyword evidence="9" id="KW-0378">Hydrolase</keyword>
<dbReference type="InterPro" id="IPR036866">
    <property type="entry name" value="RibonucZ/Hydroxyglut_hydro"/>
</dbReference>
<evidence type="ECO:0000256" key="2">
    <source>
        <dbReference type="ARBA" id="ARBA00001947"/>
    </source>
</evidence>
<dbReference type="InterPro" id="IPR050855">
    <property type="entry name" value="NDM-1-like"/>
</dbReference>
<accession>A0A2C6MC46</accession>
<keyword evidence="14" id="KW-1185">Reference proteome</keyword>
<dbReference type="InterPro" id="IPR001279">
    <property type="entry name" value="Metallo-B-lactamas"/>
</dbReference>
<feature type="domain" description="Metallo-beta-lactamase" evidence="12">
    <location>
        <begin position="16"/>
        <end position="206"/>
    </location>
</feature>
<keyword evidence="11" id="KW-0046">Antibiotic resistance</keyword>
<keyword evidence="8" id="KW-0574">Periplasm</keyword>
<dbReference type="GO" id="GO:0046677">
    <property type="term" value="P:response to antibiotic"/>
    <property type="evidence" value="ECO:0007669"/>
    <property type="project" value="UniProtKB-KW"/>
</dbReference>
<comment type="subcellular location">
    <subcellularLocation>
        <location evidence="3">Periplasm</location>
    </subcellularLocation>
</comment>
<evidence type="ECO:0000256" key="5">
    <source>
        <dbReference type="ARBA" id="ARBA00012865"/>
    </source>
</evidence>
<evidence type="ECO:0000256" key="4">
    <source>
        <dbReference type="ARBA" id="ARBA00005250"/>
    </source>
</evidence>
<evidence type="ECO:0000256" key="3">
    <source>
        <dbReference type="ARBA" id="ARBA00004418"/>
    </source>
</evidence>
<dbReference type="EMBL" id="AWQQ01000118">
    <property type="protein sequence ID" value="PHJ37095.1"/>
    <property type="molecule type" value="Genomic_DNA"/>
</dbReference>
<proteinExistence type="inferred from homology"/>
<dbReference type="GO" id="GO:0017001">
    <property type="term" value="P:antibiotic catabolic process"/>
    <property type="evidence" value="ECO:0007669"/>
    <property type="project" value="InterPro"/>
</dbReference>
<sequence>MALTKIKDLVYVFKAPTNIGVITSDAGDAVVIDTGIDESVARKLMREVENEGFHIKAIINTHSHADHIGGNPFIAARTGAVIHASPLETPFIENPLYEPCMLTGGAYPWKEMRNKFLLAKPSTVGEILQAGPAAVCGLPLEIIALPGHSVDQIGVLYNGVLFAGDAYISGNLLEKHGIPYNVDIQEYLESLERLASLTCQWYVPSHGEPSQNITSDIEYNRSKVVKLIERIESWLSEPWEAEELVAQLCSHLGVTAANPGLFFLYRTAVMAFLSYLYEQGCAKTTIQDNRLLWHK</sequence>
<dbReference type="InterPro" id="IPR001018">
    <property type="entry name" value="Beta-lactamase_class-B_CS"/>
</dbReference>
<dbReference type="GO" id="GO:0008270">
    <property type="term" value="F:zinc ion binding"/>
    <property type="evidence" value="ECO:0007669"/>
    <property type="project" value="InterPro"/>
</dbReference>
<dbReference type="Proteomes" id="UP000222564">
    <property type="component" value="Unassembled WGS sequence"/>
</dbReference>
<name>A0A2C6MC46_9FIRM</name>
<evidence type="ECO:0000256" key="8">
    <source>
        <dbReference type="ARBA" id="ARBA00022764"/>
    </source>
</evidence>
<protein>
    <recommendedName>
        <fullName evidence="5">beta-lactamase</fullName>
        <ecNumber evidence="5">3.5.2.6</ecNumber>
    </recommendedName>
</protein>
<keyword evidence="7" id="KW-0732">Signal</keyword>
<dbReference type="Gene3D" id="3.60.15.10">
    <property type="entry name" value="Ribonuclease Z/Hydroxyacylglutathione hydrolase-like"/>
    <property type="match status" value="1"/>
</dbReference>
<comment type="cofactor">
    <cofactor evidence="2">
        <name>Zn(2+)</name>
        <dbReference type="ChEBI" id="CHEBI:29105"/>
    </cofactor>
</comment>
<keyword evidence="6" id="KW-0479">Metal-binding</keyword>
<evidence type="ECO:0000313" key="13">
    <source>
        <dbReference type="EMBL" id="PHJ37095.1"/>
    </source>
</evidence>
<dbReference type="CDD" id="cd07743">
    <property type="entry name" value="metallo-hydrolase-like_MBL-fold"/>
    <property type="match status" value="1"/>
</dbReference>
<evidence type="ECO:0000256" key="7">
    <source>
        <dbReference type="ARBA" id="ARBA00022729"/>
    </source>
</evidence>